<dbReference type="Proteomes" id="UP000799437">
    <property type="component" value="Unassembled WGS sequence"/>
</dbReference>
<dbReference type="InterPro" id="IPR024253">
    <property type="entry name" value="Phosducin_thioredoxin-like_dom"/>
</dbReference>
<evidence type="ECO:0000313" key="5">
    <source>
        <dbReference type="Proteomes" id="UP000799437"/>
    </source>
</evidence>
<dbReference type="GeneID" id="54489976"/>
<reference evidence="4" key="1">
    <citation type="journal article" date="2020" name="Stud. Mycol.">
        <title>101 Dothideomycetes genomes: a test case for predicting lifestyles and emergence of pathogens.</title>
        <authorList>
            <person name="Haridas S."/>
            <person name="Albert R."/>
            <person name="Binder M."/>
            <person name="Bloem J."/>
            <person name="Labutti K."/>
            <person name="Salamov A."/>
            <person name="Andreopoulos B."/>
            <person name="Baker S."/>
            <person name="Barry K."/>
            <person name="Bills G."/>
            <person name="Bluhm B."/>
            <person name="Cannon C."/>
            <person name="Castanera R."/>
            <person name="Culley D."/>
            <person name="Daum C."/>
            <person name="Ezra D."/>
            <person name="Gonzalez J."/>
            <person name="Henrissat B."/>
            <person name="Kuo A."/>
            <person name="Liang C."/>
            <person name="Lipzen A."/>
            <person name="Lutzoni F."/>
            <person name="Magnuson J."/>
            <person name="Mondo S."/>
            <person name="Nolan M."/>
            <person name="Ohm R."/>
            <person name="Pangilinan J."/>
            <person name="Park H.-J."/>
            <person name="Ramirez L."/>
            <person name="Alfaro M."/>
            <person name="Sun H."/>
            <person name="Tritt A."/>
            <person name="Yoshinaga Y."/>
            <person name="Zwiers L.-H."/>
            <person name="Turgeon B."/>
            <person name="Goodwin S."/>
            <person name="Spatafora J."/>
            <person name="Crous P."/>
            <person name="Grigoriev I."/>
        </authorList>
    </citation>
    <scope>NUCLEOTIDE SEQUENCE</scope>
    <source>
        <strain evidence="4">CBS 121739</strain>
    </source>
</reference>
<dbReference type="Gene3D" id="3.40.30.10">
    <property type="entry name" value="Glutaredoxin"/>
    <property type="match status" value="1"/>
</dbReference>
<feature type="domain" description="Phosducin" evidence="3">
    <location>
        <begin position="70"/>
        <end position="229"/>
    </location>
</feature>
<comment type="similarity">
    <text evidence="1">Belongs to the phosducin family.</text>
</comment>
<dbReference type="PANTHER" id="PTHR45809:SF3">
    <property type="entry name" value="VIRAL IAP-ASSOCIATED FACTOR HOMOLOG"/>
    <property type="match status" value="1"/>
</dbReference>
<organism evidence="4 5">
    <name type="scientific">Pseudovirgaria hyperparasitica</name>
    <dbReference type="NCBI Taxonomy" id="470096"/>
    <lineage>
        <taxon>Eukaryota</taxon>
        <taxon>Fungi</taxon>
        <taxon>Dikarya</taxon>
        <taxon>Ascomycota</taxon>
        <taxon>Pezizomycotina</taxon>
        <taxon>Dothideomycetes</taxon>
        <taxon>Dothideomycetes incertae sedis</taxon>
        <taxon>Acrospermales</taxon>
        <taxon>Acrospermaceae</taxon>
        <taxon>Pseudovirgaria</taxon>
    </lineage>
</organism>
<accession>A0A6A6W3B9</accession>
<dbReference type="GO" id="GO:0006457">
    <property type="term" value="P:protein folding"/>
    <property type="evidence" value="ECO:0007669"/>
    <property type="project" value="TreeGrafter"/>
</dbReference>
<dbReference type="AlphaFoldDB" id="A0A6A6W3B9"/>
<gene>
    <name evidence="4" type="ORF">EJ05DRAFT_529022</name>
</gene>
<dbReference type="RefSeq" id="XP_033599803.1">
    <property type="nucleotide sequence ID" value="XM_033748922.1"/>
</dbReference>
<proteinExistence type="inferred from homology"/>
<dbReference type="PANTHER" id="PTHR45809">
    <property type="entry name" value="VIRAL IAP-ASSOCIATED FACTOR HOMOLOG"/>
    <property type="match status" value="1"/>
</dbReference>
<evidence type="ECO:0000256" key="1">
    <source>
        <dbReference type="ARBA" id="ARBA00009686"/>
    </source>
</evidence>
<dbReference type="OrthoDB" id="45518at2759"/>
<dbReference type="Pfam" id="PF02114">
    <property type="entry name" value="Phosducin"/>
    <property type="match status" value="1"/>
</dbReference>
<evidence type="ECO:0000256" key="2">
    <source>
        <dbReference type="SAM" id="MobiDB-lite"/>
    </source>
</evidence>
<evidence type="ECO:0000313" key="4">
    <source>
        <dbReference type="EMBL" id="KAF2757352.1"/>
    </source>
</evidence>
<dbReference type="InterPro" id="IPR036249">
    <property type="entry name" value="Thioredoxin-like_sf"/>
</dbReference>
<dbReference type="SUPFAM" id="SSF52833">
    <property type="entry name" value="Thioredoxin-like"/>
    <property type="match status" value="1"/>
</dbReference>
<dbReference type="EMBL" id="ML996573">
    <property type="protein sequence ID" value="KAF2757352.1"/>
    <property type="molecule type" value="Genomic_DNA"/>
</dbReference>
<dbReference type="InterPro" id="IPR051498">
    <property type="entry name" value="Phosducin-like_chap/apop_reg"/>
</dbReference>
<sequence length="271" mass="30810">MNIPDMPVQVPVDDPNADTEWNDILRKHKIIPEKPPSPTPMIEEALQEGRRLAHENRLESKDLDELAALEDEEDEEFLESYRRTDRLRATCDDIDGNRLKRMTELATITAASVFNQVYQLQKPDYSSDVTEASNKAYVLVLLTSSHGTNTESRVLIEIWRDLARRFGDVKFCQIQGDLCIEGYPERNTPTILIYKDGDIKKQLVTLKDLKGPRTSTGDLERLLVEIGAVNPSDSRLQNRPGAESAQNDYPRSSIRHGTIGKDQDDEDSDWD</sequence>
<feature type="region of interest" description="Disordered" evidence="2">
    <location>
        <begin position="232"/>
        <end position="271"/>
    </location>
</feature>
<evidence type="ECO:0000259" key="3">
    <source>
        <dbReference type="Pfam" id="PF02114"/>
    </source>
</evidence>
<keyword evidence="5" id="KW-1185">Reference proteome</keyword>
<name>A0A6A6W3B9_9PEZI</name>
<protein>
    <submittedName>
        <fullName evidence="4">Thioredoxin-like protein</fullName>
    </submittedName>
</protein>
<dbReference type="GO" id="GO:0005737">
    <property type="term" value="C:cytoplasm"/>
    <property type="evidence" value="ECO:0007669"/>
    <property type="project" value="TreeGrafter"/>
</dbReference>